<dbReference type="SUPFAM" id="SSF51735">
    <property type="entry name" value="NAD(P)-binding Rossmann-fold domains"/>
    <property type="match status" value="1"/>
</dbReference>
<evidence type="ECO:0000313" key="6">
    <source>
        <dbReference type="Proteomes" id="UP000694501"/>
    </source>
</evidence>
<dbReference type="PANTHER" id="PTHR11606">
    <property type="entry name" value="GLUTAMATE DEHYDROGENASE"/>
    <property type="match status" value="1"/>
</dbReference>
<dbReference type="GO" id="GO:0006538">
    <property type="term" value="P:L-glutamate catabolic process"/>
    <property type="evidence" value="ECO:0007669"/>
    <property type="project" value="TreeGrafter"/>
</dbReference>
<dbReference type="Gene3D" id="3.40.50.720">
    <property type="entry name" value="NAD(P)-binding Rossmann-like Domain"/>
    <property type="match status" value="1"/>
</dbReference>
<gene>
    <name evidence="5" type="ORF">JGS22_024665</name>
</gene>
<comment type="caution">
    <text evidence="5">The sequence shown here is derived from an EMBL/GenBank/DDBJ whole genome shotgun (WGS) entry which is preliminary data.</text>
</comment>
<dbReference type="EMBL" id="JAELVF020000004">
    <property type="protein sequence ID" value="MBU7600732.1"/>
    <property type="molecule type" value="Genomic_DNA"/>
</dbReference>
<dbReference type="InterPro" id="IPR006096">
    <property type="entry name" value="Glu/Leu/Phe/Val/Trp_DH_C"/>
</dbReference>
<name>A0A949JJR4_9ACTN</name>
<dbReference type="Pfam" id="PF00208">
    <property type="entry name" value="ELFV_dehydrog"/>
    <property type="match status" value="1"/>
</dbReference>
<dbReference type="InterPro" id="IPR036291">
    <property type="entry name" value="NAD(P)-bd_dom_sf"/>
</dbReference>
<dbReference type="Pfam" id="PF02812">
    <property type="entry name" value="ELFV_dehydrog_N"/>
    <property type="match status" value="1"/>
</dbReference>
<dbReference type="Gene3D" id="3.40.50.10860">
    <property type="entry name" value="Leucine Dehydrogenase, chain A, domain 1"/>
    <property type="match status" value="1"/>
</dbReference>
<proteinExistence type="inferred from homology"/>
<dbReference type="GO" id="GO:0004352">
    <property type="term" value="F:glutamate dehydrogenase (NAD+) activity"/>
    <property type="evidence" value="ECO:0007669"/>
    <property type="project" value="TreeGrafter"/>
</dbReference>
<keyword evidence="2" id="KW-0560">Oxidoreductase</keyword>
<organism evidence="5 6">
    <name type="scientific">Streptomyces tardus</name>
    <dbReference type="NCBI Taxonomy" id="2780544"/>
    <lineage>
        <taxon>Bacteria</taxon>
        <taxon>Bacillati</taxon>
        <taxon>Actinomycetota</taxon>
        <taxon>Actinomycetes</taxon>
        <taxon>Kitasatosporales</taxon>
        <taxon>Streptomycetaceae</taxon>
        <taxon>Streptomyces</taxon>
    </lineage>
</organism>
<evidence type="ECO:0000256" key="2">
    <source>
        <dbReference type="ARBA" id="ARBA00023002"/>
    </source>
</evidence>
<keyword evidence="6" id="KW-1185">Reference proteome</keyword>
<dbReference type="InterPro" id="IPR006097">
    <property type="entry name" value="Glu/Leu/Phe/Val/Trp_DH_dimer"/>
</dbReference>
<dbReference type="RefSeq" id="WP_211040878.1">
    <property type="nucleotide sequence ID" value="NZ_JAELVF020000004.1"/>
</dbReference>
<evidence type="ECO:0000313" key="5">
    <source>
        <dbReference type="EMBL" id="MBU7600732.1"/>
    </source>
</evidence>
<protein>
    <submittedName>
        <fullName evidence="5">Glutamate dehydrogenase</fullName>
    </submittedName>
</protein>
<accession>A0A949JJR4</accession>
<dbReference type="InterPro" id="IPR046346">
    <property type="entry name" value="Aminoacid_DH-like_N_sf"/>
</dbReference>
<dbReference type="Proteomes" id="UP000694501">
    <property type="component" value="Unassembled WGS sequence"/>
</dbReference>
<dbReference type="SUPFAM" id="SSF53223">
    <property type="entry name" value="Aminoacid dehydrogenase-like, N-terminal domain"/>
    <property type="match status" value="1"/>
</dbReference>
<evidence type="ECO:0000256" key="1">
    <source>
        <dbReference type="ARBA" id="ARBA00006382"/>
    </source>
</evidence>
<sequence length="476" mass="50277">MTSARGYVVIDQLVTGIATGGLRMRPGCTLNEVTELAREMTLKMGAFGIHVGGAKGGIDFDSTDPRAEEVRERFLEAVRPLLERFWVTAGDLGTQQEQLDRAFSRVGIGENSFHAAVVRAPAADEVRARIRHAFTAETEGLKLSELVGGYGVAEAALAALGHRGIAAGSARAVLQGFGAMGGSTARYLARAGVKVVGITDAQGLIRNTERGLDVDLLLSARSPGGLIDRSVLRADDEELPGDSWLDQDVDLLVPAAVSYTITAANCDRIRGSIIAEAANVPTTPEAEQRLLERGVTVVPDFIANTGAAAGAWWVILGEVVSPGGACSRLSDEIRPLVRGLMSRADRTGTSMRTAGVLFARENSQRMIREYGEAVAYRDLYPATPQGQPFIEPDAPAFVELAEPVQPVQPVRREESAPFAETGRASGAGGHFAETTGYNPPNGAYTAAVELSDSGREPAAACPAYWPGPADPAGEQL</sequence>
<evidence type="ECO:0000256" key="3">
    <source>
        <dbReference type="SAM" id="MobiDB-lite"/>
    </source>
</evidence>
<dbReference type="AlphaFoldDB" id="A0A949JJR4"/>
<dbReference type="PANTHER" id="PTHR11606:SF13">
    <property type="entry name" value="GLUTAMATE DEHYDROGENASE 1, MITOCHONDRIAL"/>
    <property type="match status" value="1"/>
</dbReference>
<evidence type="ECO:0000259" key="4">
    <source>
        <dbReference type="SMART" id="SM00839"/>
    </source>
</evidence>
<dbReference type="SMART" id="SM00839">
    <property type="entry name" value="ELFV_dehydrog"/>
    <property type="match status" value="1"/>
</dbReference>
<reference evidence="5" key="1">
    <citation type="submission" date="2021-06" db="EMBL/GenBank/DDBJ databases">
        <title>Sequencing of actinobacteria type strains.</title>
        <authorList>
            <person name="Nguyen G.-S."/>
            <person name="Wentzel A."/>
        </authorList>
    </citation>
    <scope>NUCLEOTIDE SEQUENCE</scope>
    <source>
        <strain evidence="5">P38-E01</strain>
    </source>
</reference>
<feature type="domain" description="Glutamate/phenylalanine/leucine/valine/L-tryptophan dehydrogenase C-terminal" evidence="4">
    <location>
        <begin position="141"/>
        <end position="371"/>
    </location>
</feature>
<feature type="region of interest" description="Disordered" evidence="3">
    <location>
        <begin position="409"/>
        <end position="476"/>
    </location>
</feature>
<comment type="similarity">
    <text evidence="1">Belongs to the Glu/Leu/Phe/Val dehydrogenases family.</text>
</comment>